<dbReference type="STRING" id="314278.NB231_06381"/>
<dbReference type="Pfam" id="PF18480">
    <property type="entry name" value="DUF5615"/>
    <property type="match status" value="1"/>
</dbReference>
<organism evidence="2 3">
    <name type="scientific">Nitrococcus mobilis Nb-231</name>
    <dbReference type="NCBI Taxonomy" id="314278"/>
    <lineage>
        <taxon>Bacteria</taxon>
        <taxon>Pseudomonadati</taxon>
        <taxon>Pseudomonadota</taxon>
        <taxon>Gammaproteobacteria</taxon>
        <taxon>Chromatiales</taxon>
        <taxon>Ectothiorhodospiraceae</taxon>
        <taxon>Nitrococcus</taxon>
    </lineage>
</organism>
<dbReference type="EMBL" id="AAOF01000005">
    <property type="protein sequence ID" value="EAR21993.1"/>
    <property type="molecule type" value="Genomic_DNA"/>
</dbReference>
<dbReference type="Proteomes" id="UP000003374">
    <property type="component" value="Unassembled WGS sequence"/>
</dbReference>
<feature type="domain" description="DUF5615" evidence="1">
    <location>
        <begin position="2"/>
        <end position="81"/>
    </location>
</feature>
<dbReference type="InterPro" id="IPR041049">
    <property type="entry name" value="DUF5615"/>
</dbReference>
<proteinExistence type="predicted"/>
<dbReference type="HOGENOM" id="CLU_150003_3_2_6"/>
<evidence type="ECO:0000313" key="3">
    <source>
        <dbReference type="Proteomes" id="UP000003374"/>
    </source>
</evidence>
<evidence type="ECO:0000313" key="2">
    <source>
        <dbReference type="EMBL" id="EAR21993.1"/>
    </source>
</evidence>
<dbReference type="eggNOG" id="COG4634">
    <property type="taxonomic scope" value="Bacteria"/>
</dbReference>
<sequence length="84" mass="9640">MQDFGLSQAPDTILLDFAEREGFILVSKDSDFFEPGLLRGHSAKIVWVRRGNCSTREIENILRHDAAYIEHLARTGNLFLLMLY</sequence>
<name>A4BQZ3_9GAMM</name>
<evidence type="ECO:0000259" key="1">
    <source>
        <dbReference type="Pfam" id="PF18480"/>
    </source>
</evidence>
<reference evidence="2 3" key="1">
    <citation type="submission" date="2006-02" db="EMBL/GenBank/DDBJ databases">
        <authorList>
            <person name="Waterbury J."/>
            <person name="Ferriera S."/>
            <person name="Johnson J."/>
            <person name="Kravitz S."/>
            <person name="Halpern A."/>
            <person name="Remington K."/>
            <person name="Beeson K."/>
            <person name="Tran B."/>
            <person name="Rogers Y.-H."/>
            <person name="Friedman R."/>
            <person name="Venter J.C."/>
        </authorList>
    </citation>
    <scope>NUCLEOTIDE SEQUENCE [LARGE SCALE GENOMIC DNA]</scope>
    <source>
        <strain evidence="2 3">Nb-231</strain>
    </source>
</reference>
<accession>A4BQZ3</accession>
<comment type="caution">
    <text evidence="2">The sequence shown here is derived from an EMBL/GenBank/DDBJ whole genome shotgun (WGS) entry which is preliminary data.</text>
</comment>
<dbReference type="AlphaFoldDB" id="A4BQZ3"/>
<gene>
    <name evidence="2" type="ORF">NB231_06381</name>
</gene>
<protein>
    <recommendedName>
        <fullName evidence="1">DUF5615 domain-containing protein</fullName>
    </recommendedName>
</protein>
<keyword evidence="3" id="KW-1185">Reference proteome</keyword>